<comment type="caution">
    <text evidence="2">The sequence shown here is derived from an EMBL/GenBank/DDBJ whole genome shotgun (WGS) entry which is preliminary data.</text>
</comment>
<proteinExistence type="predicted"/>
<feature type="transmembrane region" description="Helical" evidence="1">
    <location>
        <begin position="30"/>
        <end position="48"/>
    </location>
</feature>
<sequence length="139" mass="15266">MADHTHDVPVSRAPKDSPNVASAHTRIKTWHWLVACVVLLAITWIPLLSVHLQRTTLRDVDSGTVVVVFPPALRATTVFQNVIDANGSMVRPVVWARHVWVVRSVEPGFAGRLRARGAWGVYSTDLLSADALLSCLRIG</sequence>
<gene>
    <name evidence="2" type="ORF">A2W18_04775</name>
</gene>
<keyword evidence="1" id="KW-0472">Membrane</keyword>
<evidence type="ECO:0000313" key="2">
    <source>
        <dbReference type="EMBL" id="OGI67493.1"/>
    </source>
</evidence>
<reference evidence="2 3" key="1">
    <citation type="journal article" date="2016" name="Nat. Commun.">
        <title>Thousands of microbial genomes shed light on interconnected biogeochemical processes in an aquifer system.</title>
        <authorList>
            <person name="Anantharaman K."/>
            <person name="Brown C.T."/>
            <person name="Hug L.A."/>
            <person name="Sharon I."/>
            <person name="Castelle C.J."/>
            <person name="Probst A.J."/>
            <person name="Thomas B.C."/>
            <person name="Singh A."/>
            <person name="Wilkins M.J."/>
            <person name="Karaoz U."/>
            <person name="Brodie E.L."/>
            <person name="Williams K.H."/>
            <person name="Hubbard S.S."/>
            <person name="Banfield J.F."/>
        </authorList>
    </citation>
    <scope>NUCLEOTIDE SEQUENCE [LARGE SCALE GENOMIC DNA]</scope>
</reference>
<dbReference type="Proteomes" id="UP000179076">
    <property type="component" value="Unassembled WGS sequence"/>
</dbReference>
<keyword evidence="1" id="KW-1133">Transmembrane helix</keyword>
<keyword evidence="1" id="KW-0812">Transmembrane</keyword>
<protein>
    <submittedName>
        <fullName evidence="2">Uncharacterized protein</fullName>
    </submittedName>
</protein>
<organism evidence="2 3">
    <name type="scientific">Candidatus Muproteobacteria bacterium RBG_16_60_9</name>
    <dbReference type="NCBI Taxonomy" id="1817755"/>
    <lineage>
        <taxon>Bacteria</taxon>
        <taxon>Pseudomonadati</taxon>
        <taxon>Pseudomonadota</taxon>
        <taxon>Candidatus Muproteobacteria</taxon>
    </lineage>
</organism>
<name>A0A1F6VCU8_9PROT</name>
<evidence type="ECO:0000256" key="1">
    <source>
        <dbReference type="SAM" id="Phobius"/>
    </source>
</evidence>
<accession>A0A1F6VCU8</accession>
<evidence type="ECO:0000313" key="3">
    <source>
        <dbReference type="Proteomes" id="UP000179076"/>
    </source>
</evidence>
<dbReference type="AlphaFoldDB" id="A0A1F6VCU8"/>
<dbReference type="EMBL" id="MFSP01000059">
    <property type="protein sequence ID" value="OGI67493.1"/>
    <property type="molecule type" value="Genomic_DNA"/>
</dbReference>